<evidence type="ECO:0000313" key="3">
    <source>
        <dbReference type="Proteomes" id="UP001517247"/>
    </source>
</evidence>
<organism evidence="2 3">
    <name type="scientific">Pedobacter ureilyticus</name>
    <dbReference type="NCBI Taxonomy" id="1393051"/>
    <lineage>
        <taxon>Bacteria</taxon>
        <taxon>Pseudomonadati</taxon>
        <taxon>Bacteroidota</taxon>
        <taxon>Sphingobacteriia</taxon>
        <taxon>Sphingobacteriales</taxon>
        <taxon>Sphingobacteriaceae</taxon>
        <taxon>Pedobacter</taxon>
    </lineage>
</organism>
<protein>
    <submittedName>
        <fullName evidence="2">DUF2809 domain-containing protein</fullName>
    </submittedName>
</protein>
<sequence>MKPNKLHFRFHLASLLIASAIFIIEVLIALYITDNFVRPYVGDVLVVILIYYFIKAFVHIGVWPLAIATLLFSYLIETLQYFQFVKLIGLGDNKLANIVIGNSFAWEDIMAYTIGIIIVVLIETYSRKRKATNEILL</sequence>
<feature type="transmembrane region" description="Helical" evidence="1">
    <location>
        <begin position="12"/>
        <end position="31"/>
    </location>
</feature>
<evidence type="ECO:0000313" key="2">
    <source>
        <dbReference type="EMBL" id="MFN0255726.1"/>
    </source>
</evidence>
<dbReference type="EMBL" id="SSHJ02000006">
    <property type="protein sequence ID" value="MFN0255726.1"/>
    <property type="molecule type" value="Genomic_DNA"/>
</dbReference>
<keyword evidence="1" id="KW-0812">Transmembrane</keyword>
<proteinExistence type="predicted"/>
<dbReference type="Proteomes" id="UP001517247">
    <property type="component" value="Unassembled WGS sequence"/>
</dbReference>
<keyword evidence="3" id="KW-1185">Reference proteome</keyword>
<keyword evidence="1" id="KW-1133">Transmembrane helix</keyword>
<keyword evidence="1" id="KW-0472">Membrane</keyword>
<dbReference type="RefSeq" id="WP_138722854.1">
    <property type="nucleotide sequence ID" value="NZ_SSHJ02000006.1"/>
</dbReference>
<comment type="caution">
    <text evidence="2">The sequence shown here is derived from an EMBL/GenBank/DDBJ whole genome shotgun (WGS) entry which is preliminary data.</text>
</comment>
<dbReference type="Pfam" id="PF10990">
    <property type="entry name" value="DUF2809"/>
    <property type="match status" value="1"/>
</dbReference>
<dbReference type="InterPro" id="IPR021257">
    <property type="entry name" value="DUF2809"/>
</dbReference>
<accession>A0ABW9J964</accession>
<feature type="transmembrane region" description="Helical" evidence="1">
    <location>
        <begin position="104"/>
        <end position="122"/>
    </location>
</feature>
<gene>
    <name evidence="2" type="ORF">E6A44_009090</name>
</gene>
<name>A0ABW9J964_9SPHI</name>
<reference evidence="2 3" key="1">
    <citation type="submission" date="2024-12" db="EMBL/GenBank/DDBJ databases">
        <authorList>
            <person name="Hu S."/>
        </authorList>
    </citation>
    <scope>NUCLEOTIDE SEQUENCE [LARGE SCALE GENOMIC DNA]</scope>
    <source>
        <strain evidence="2 3">THG-T11</strain>
    </source>
</reference>
<evidence type="ECO:0000256" key="1">
    <source>
        <dbReference type="SAM" id="Phobius"/>
    </source>
</evidence>